<evidence type="ECO:0000256" key="10">
    <source>
        <dbReference type="ARBA" id="ARBA00035694"/>
    </source>
</evidence>
<dbReference type="FunFam" id="3.40.50.300:FF:000093">
    <property type="entry name" value="Fidgetin-like 1"/>
    <property type="match status" value="1"/>
</dbReference>
<dbReference type="Proteomes" id="UP000076858">
    <property type="component" value="Unassembled WGS sequence"/>
</dbReference>
<feature type="compositionally biased region" description="Polar residues" evidence="13">
    <location>
        <begin position="257"/>
        <end position="273"/>
    </location>
</feature>
<dbReference type="InterPro" id="IPR015415">
    <property type="entry name" value="Spast_Vps4_C"/>
</dbReference>
<keyword evidence="6" id="KW-0378">Hydrolase</keyword>
<evidence type="ECO:0000256" key="3">
    <source>
        <dbReference type="ARBA" id="ARBA00006914"/>
    </source>
</evidence>
<evidence type="ECO:0000256" key="2">
    <source>
        <dbReference type="ARBA" id="ARBA00004123"/>
    </source>
</evidence>
<evidence type="ECO:0000313" key="15">
    <source>
        <dbReference type="Proteomes" id="UP000076858"/>
    </source>
</evidence>
<dbReference type="GO" id="GO:0046872">
    <property type="term" value="F:metal ion binding"/>
    <property type="evidence" value="ECO:0007669"/>
    <property type="project" value="UniProtKB-KW"/>
</dbReference>
<evidence type="ECO:0000256" key="13">
    <source>
        <dbReference type="SAM" id="MobiDB-lite"/>
    </source>
</evidence>
<dbReference type="GO" id="GO:0005634">
    <property type="term" value="C:nucleus"/>
    <property type="evidence" value="ECO:0007669"/>
    <property type="project" value="UniProtKB-SubCell"/>
</dbReference>
<dbReference type="GO" id="GO:0005813">
    <property type="term" value="C:centrosome"/>
    <property type="evidence" value="ECO:0007669"/>
    <property type="project" value="UniProtKB-ARBA"/>
</dbReference>
<sequence>MASQSPIDELNVNFQHVFESLVFEDIRASNCKTSPSLRADIQRKTLSQLYYASNSRTIDENPTDSSTLYNLHIQKYFSIVDEQDLSRGLDSFSRGALSLSSSSKNESKQWSLKDIRNTSIFQELENDVSKSSRGLNNIPDFEKALEFSVQLEKNKSEEEKSTKLQVTKLKPCEPEFKLNVTLQKHVPPYPQVRLSSISEKRIEGVTTKVYPTSSKVSPQIRCSMSSETKTEEIVKPNPFRTAKEQLIVDQKKKNAGGISSSTSNEPTYGSRTKSLGLRRGLNSPFILPIKDAKMNESETNNVETKSSGNNEEKIIDERLKNIEPRMVELIENEIMDNGSPVNWDDIAGLEFAKKTIQEIVVWPMLRPDIFTGLRGPPRGILLFGPPGTGKTLIGKCIASQSRSTFFSISASSLTSKWIGEGEKMVRALFAVARVNQPSVIFIDEIDSLLSQRSESEHESSRRIKTEFLVQLDGATTSQEDRLLVVGATNRPQELDEAARRRLVKRLYIPLPEFAARKQIIHLLMAEQRNVLDEDETDLICRQTDGYSCADMTNLCKEAAYGPIRSIALSDIEHISPDQVRPITKEDFDAALCQVRASVSSQDLELYEDWNKRYGSAAK</sequence>
<dbReference type="SUPFAM" id="SSF52540">
    <property type="entry name" value="P-loop containing nucleoside triphosphate hydrolases"/>
    <property type="match status" value="1"/>
</dbReference>
<dbReference type="EMBL" id="LRGB01000311">
    <property type="protein sequence ID" value="KZS19834.1"/>
    <property type="molecule type" value="Genomic_DNA"/>
</dbReference>
<dbReference type="InterPro" id="IPR050304">
    <property type="entry name" value="MT-severing_AAA_ATPase"/>
</dbReference>
<comment type="cofactor">
    <cofactor evidence="1">
        <name>Mg(2+)</name>
        <dbReference type="ChEBI" id="CHEBI:18420"/>
    </cofactor>
</comment>
<dbReference type="GO" id="GO:0016887">
    <property type="term" value="F:ATP hydrolysis activity"/>
    <property type="evidence" value="ECO:0007669"/>
    <property type="project" value="InterPro"/>
</dbReference>
<protein>
    <recommendedName>
        <fullName evidence="10">Fidgetin-like protein 1</fullName>
    </recommendedName>
</protein>
<evidence type="ECO:0000256" key="7">
    <source>
        <dbReference type="ARBA" id="ARBA00022840"/>
    </source>
</evidence>
<keyword evidence="15" id="KW-1185">Reference proteome</keyword>
<dbReference type="InterPro" id="IPR003960">
    <property type="entry name" value="ATPase_AAA_CS"/>
</dbReference>
<comment type="similarity">
    <text evidence="3 12">Belongs to the AAA ATPase family.</text>
</comment>
<evidence type="ECO:0000256" key="1">
    <source>
        <dbReference type="ARBA" id="ARBA00001946"/>
    </source>
</evidence>
<dbReference type="GO" id="GO:0000070">
    <property type="term" value="P:mitotic sister chromatid segregation"/>
    <property type="evidence" value="ECO:0007669"/>
    <property type="project" value="UniProtKB-ARBA"/>
</dbReference>
<dbReference type="GO" id="GO:0031114">
    <property type="term" value="P:regulation of microtubule depolymerization"/>
    <property type="evidence" value="ECO:0007669"/>
    <property type="project" value="UniProtKB-ARBA"/>
</dbReference>
<evidence type="ECO:0000256" key="6">
    <source>
        <dbReference type="ARBA" id="ARBA00022801"/>
    </source>
</evidence>
<dbReference type="AlphaFoldDB" id="A0A0P5ZTB2"/>
<keyword evidence="4" id="KW-0479">Metal-binding</keyword>
<comment type="catalytic activity">
    <reaction evidence="11">
        <text>ATP + H2O = ADP + phosphate + H(+)</text>
        <dbReference type="Rhea" id="RHEA:13065"/>
        <dbReference type="ChEBI" id="CHEBI:15377"/>
        <dbReference type="ChEBI" id="CHEBI:15378"/>
        <dbReference type="ChEBI" id="CHEBI:30616"/>
        <dbReference type="ChEBI" id="CHEBI:43474"/>
        <dbReference type="ChEBI" id="CHEBI:456216"/>
    </reaction>
</comment>
<dbReference type="PANTHER" id="PTHR23074">
    <property type="entry name" value="AAA DOMAIN-CONTAINING"/>
    <property type="match status" value="1"/>
</dbReference>
<dbReference type="GO" id="GO:0005524">
    <property type="term" value="F:ATP binding"/>
    <property type="evidence" value="ECO:0007669"/>
    <property type="project" value="UniProtKB-KW"/>
</dbReference>
<evidence type="ECO:0000313" key="14">
    <source>
        <dbReference type="EMBL" id="KZS19834.1"/>
    </source>
</evidence>
<gene>
    <name evidence="14" type="ORF">APZ42_013628</name>
</gene>
<dbReference type="Gene3D" id="3.40.50.300">
    <property type="entry name" value="P-loop containing nucleotide triphosphate hydrolases"/>
    <property type="match status" value="1"/>
</dbReference>
<keyword evidence="7 12" id="KW-0067">ATP-binding</keyword>
<reference evidence="14 15" key="1">
    <citation type="submission" date="2016-03" db="EMBL/GenBank/DDBJ databases">
        <title>EvidentialGene: Evidence-directed Construction of Genes on Genomes.</title>
        <authorList>
            <person name="Gilbert D.G."/>
            <person name="Choi J.-H."/>
            <person name="Mockaitis K."/>
            <person name="Colbourne J."/>
            <person name="Pfrender M."/>
        </authorList>
    </citation>
    <scope>NUCLEOTIDE SEQUENCE [LARGE SCALE GENOMIC DNA]</scope>
    <source>
        <strain evidence="14 15">Xinb3</strain>
        <tissue evidence="14">Complete organism</tissue>
    </source>
</reference>
<keyword evidence="9" id="KW-0539">Nucleus</keyword>
<dbReference type="STRING" id="35525.A0A0P5ZTB2"/>
<dbReference type="Pfam" id="PF00004">
    <property type="entry name" value="AAA"/>
    <property type="match status" value="1"/>
</dbReference>
<dbReference type="InterPro" id="IPR003959">
    <property type="entry name" value="ATPase_AAA_core"/>
</dbReference>
<dbReference type="InterPro" id="IPR003593">
    <property type="entry name" value="AAA+_ATPase"/>
</dbReference>
<dbReference type="InterPro" id="IPR027417">
    <property type="entry name" value="P-loop_NTPase"/>
</dbReference>
<dbReference type="CDD" id="cd19525">
    <property type="entry name" value="RecA-like_Figl-1"/>
    <property type="match status" value="1"/>
</dbReference>
<evidence type="ECO:0000256" key="4">
    <source>
        <dbReference type="ARBA" id="ARBA00022723"/>
    </source>
</evidence>
<dbReference type="InterPro" id="IPR047858">
    <property type="entry name" value="FIGNL1_ATPase"/>
</dbReference>
<dbReference type="Pfam" id="PF09336">
    <property type="entry name" value="Vps4_C"/>
    <property type="match status" value="1"/>
</dbReference>
<proteinExistence type="inferred from homology"/>
<accession>A0A0P5ZTB2</accession>
<name>A0A0P5ZTB2_9CRUS</name>
<feature type="region of interest" description="Disordered" evidence="13">
    <location>
        <begin position="251"/>
        <end position="274"/>
    </location>
</feature>
<evidence type="ECO:0000256" key="8">
    <source>
        <dbReference type="ARBA" id="ARBA00022842"/>
    </source>
</evidence>
<dbReference type="InterPro" id="IPR041569">
    <property type="entry name" value="AAA_lid_3"/>
</dbReference>
<dbReference type="SMART" id="SM00382">
    <property type="entry name" value="AAA"/>
    <property type="match status" value="1"/>
</dbReference>
<keyword evidence="8" id="KW-0460">Magnesium</keyword>
<dbReference type="Pfam" id="PF17862">
    <property type="entry name" value="AAA_lid_3"/>
    <property type="match status" value="1"/>
</dbReference>
<organism evidence="14 15">
    <name type="scientific">Daphnia magna</name>
    <dbReference type="NCBI Taxonomy" id="35525"/>
    <lineage>
        <taxon>Eukaryota</taxon>
        <taxon>Metazoa</taxon>
        <taxon>Ecdysozoa</taxon>
        <taxon>Arthropoda</taxon>
        <taxon>Crustacea</taxon>
        <taxon>Branchiopoda</taxon>
        <taxon>Diplostraca</taxon>
        <taxon>Cladocera</taxon>
        <taxon>Anomopoda</taxon>
        <taxon>Daphniidae</taxon>
        <taxon>Daphnia</taxon>
    </lineage>
</organism>
<dbReference type="FunFam" id="1.10.8.60:FF:000022">
    <property type="entry name" value="Fidgetin like 1"/>
    <property type="match status" value="1"/>
</dbReference>
<dbReference type="PANTHER" id="PTHR23074:SF17">
    <property type="entry name" value="FIDGETIN-LIKE PROTEIN 1"/>
    <property type="match status" value="1"/>
</dbReference>
<dbReference type="GO" id="GO:0008568">
    <property type="term" value="F:microtubule severing ATPase activity"/>
    <property type="evidence" value="ECO:0007669"/>
    <property type="project" value="UniProtKB-ARBA"/>
</dbReference>
<dbReference type="GO" id="GO:0051013">
    <property type="term" value="P:microtubule severing"/>
    <property type="evidence" value="ECO:0007669"/>
    <property type="project" value="UniProtKB-ARBA"/>
</dbReference>
<keyword evidence="5 12" id="KW-0547">Nucleotide-binding</keyword>
<evidence type="ECO:0000256" key="5">
    <source>
        <dbReference type="ARBA" id="ARBA00022741"/>
    </source>
</evidence>
<evidence type="ECO:0000256" key="9">
    <source>
        <dbReference type="ARBA" id="ARBA00023242"/>
    </source>
</evidence>
<dbReference type="PROSITE" id="PS00674">
    <property type="entry name" value="AAA"/>
    <property type="match status" value="1"/>
</dbReference>
<comment type="subcellular location">
    <subcellularLocation>
        <location evidence="2">Nucleus</location>
    </subcellularLocation>
</comment>
<evidence type="ECO:0000256" key="12">
    <source>
        <dbReference type="RuleBase" id="RU003651"/>
    </source>
</evidence>
<comment type="caution">
    <text evidence="14">The sequence shown here is derived from an EMBL/GenBank/DDBJ whole genome shotgun (WGS) entry which is preliminary data.</text>
</comment>
<evidence type="ECO:0000256" key="11">
    <source>
        <dbReference type="ARBA" id="ARBA00049360"/>
    </source>
</evidence>
<dbReference type="OrthoDB" id="10251136at2759"/>
<dbReference type="Gene3D" id="1.10.8.60">
    <property type="match status" value="1"/>
</dbReference>